<dbReference type="EMBL" id="MT141451">
    <property type="protein sequence ID" value="QJA61738.1"/>
    <property type="molecule type" value="Genomic_DNA"/>
</dbReference>
<evidence type="ECO:0000313" key="1">
    <source>
        <dbReference type="EMBL" id="QJA61738.1"/>
    </source>
</evidence>
<accession>A0A6M3IWU0</accession>
<organism evidence="1">
    <name type="scientific">viral metagenome</name>
    <dbReference type="NCBI Taxonomy" id="1070528"/>
    <lineage>
        <taxon>unclassified sequences</taxon>
        <taxon>metagenomes</taxon>
        <taxon>organismal metagenomes</taxon>
    </lineage>
</organism>
<name>A0A6M3IWU0_9ZZZZ</name>
<dbReference type="EMBL" id="MT142520">
    <property type="protein sequence ID" value="QJA83932.1"/>
    <property type="molecule type" value="Genomic_DNA"/>
</dbReference>
<reference evidence="1" key="1">
    <citation type="submission" date="2020-03" db="EMBL/GenBank/DDBJ databases">
        <title>The deep terrestrial virosphere.</title>
        <authorList>
            <person name="Holmfeldt K."/>
            <person name="Nilsson E."/>
            <person name="Simone D."/>
            <person name="Lopez-Fernandez M."/>
            <person name="Wu X."/>
            <person name="de Brujin I."/>
            <person name="Lundin D."/>
            <person name="Andersson A."/>
            <person name="Bertilsson S."/>
            <person name="Dopson M."/>
        </authorList>
    </citation>
    <scope>NUCLEOTIDE SEQUENCE</scope>
    <source>
        <strain evidence="2">MM415A00246</strain>
        <strain evidence="1">MM415B00896</strain>
    </source>
</reference>
<protein>
    <submittedName>
        <fullName evidence="1">Uncharacterized protein</fullName>
    </submittedName>
</protein>
<dbReference type="AlphaFoldDB" id="A0A6M3IWU0"/>
<evidence type="ECO:0000313" key="2">
    <source>
        <dbReference type="EMBL" id="QJA83932.1"/>
    </source>
</evidence>
<sequence length="387" mass="41146">MDKEVERNLKLIKNKGALVNGLPTSESFNNTDDSLEQISDNIGQPQDRGNFTSIEAMIGVPDSTNSSLDDLLRTGQDSSAISANEDGSVEERLEQIQEAVNVGTGTALAANKSLVDALGTNGTTVTDSAVSVLGAIGANSADNSFGSASVVSNPDGSVLERLESLIQATLVRREGAYMLETWQAAIDEGIWTTATGGTGAVTRDVTEEPIQKVVLSGPANADTARLYTVKEWQFDPLAQLARTVKGLYVSWEAKFATVASIENTKFFMGLSSDGAASDRSSNNLTGFFLNSDVLNAIIDDAGSESTATVGGPTLTSWHKFEIRCGTACRTITSDRVELIIDNTLQAAWTTTNVPHMNAALLFYVEQEAAVNGGELHIAMPHIVYLMI</sequence>
<gene>
    <name evidence="2" type="ORF">MM415A00246_0054</name>
    <name evidence="1" type="ORF">MM415B00896_0015</name>
</gene>
<proteinExistence type="predicted"/>